<dbReference type="PANTHER" id="PTHR30432:SF1">
    <property type="entry name" value="DNA-BINDING TRANSCRIPTIONAL DUAL REGULATOR MODE"/>
    <property type="match status" value="1"/>
</dbReference>
<dbReference type="Proteomes" id="UP000199602">
    <property type="component" value="Unassembled WGS sequence"/>
</dbReference>
<proteinExistence type="predicted"/>
<dbReference type="Gene3D" id="1.10.10.10">
    <property type="entry name" value="Winged helix-like DNA-binding domain superfamily/Winged helix DNA-binding domain"/>
    <property type="match status" value="1"/>
</dbReference>
<accession>A0A1H0GNN5</accession>
<protein>
    <submittedName>
        <fullName evidence="2">Molybdate transport system regulatory protein</fullName>
    </submittedName>
</protein>
<evidence type="ECO:0000259" key="1">
    <source>
        <dbReference type="Pfam" id="PF00126"/>
    </source>
</evidence>
<dbReference type="InterPro" id="IPR036390">
    <property type="entry name" value="WH_DNA-bd_sf"/>
</dbReference>
<dbReference type="RefSeq" id="WP_092066748.1">
    <property type="nucleotide sequence ID" value="NZ_FNIN01000021.1"/>
</dbReference>
<organism evidence="2 3">
    <name type="scientific">Desulfonauticus submarinus</name>
    <dbReference type="NCBI Taxonomy" id="206665"/>
    <lineage>
        <taxon>Bacteria</taxon>
        <taxon>Pseudomonadati</taxon>
        <taxon>Thermodesulfobacteriota</taxon>
        <taxon>Desulfovibrionia</taxon>
        <taxon>Desulfovibrionales</taxon>
        <taxon>Desulfonauticaceae</taxon>
        <taxon>Desulfonauticus</taxon>
    </lineage>
</organism>
<dbReference type="AlphaFoldDB" id="A0A1H0GNN5"/>
<sequence>MKDVRFKMRLWFEDEQGRIIFGPGRALLLQKVKECGSLNKAAKELGMSYRAAWGKIKASEEVLNQKLLAKTEGSKSFTLTEIGLQILEKYENWRNSVYEFAQKEANFFPKIKENL</sequence>
<name>A0A1H0GNN5_9BACT</name>
<gene>
    <name evidence="2" type="ORF">SAMN04488516_12112</name>
</gene>
<dbReference type="InterPro" id="IPR036388">
    <property type="entry name" value="WH-like_DNA-bd_sf"/>
</dbReference>
<dbReference type="Pfam" id="PF00126">
    <property type="entry name" value="HTH_1"/>
    <property type="match status" value="1"/>
</dbReference>
<keyword evidence="3" id="KW-1185">Reference proteome</keyword>
<evidence type="ECO:0000313" key="2">
    <source>
        <dbReference type="EMBL" id="SDO08646.1"/>
    </source>
</evidence>
<evidence type="ECO:0000313" key="3">
    <source>
        <dbReference type="Proteomes" id="UP000199602"/>
    </source>
</evidence>
<dbReference type="PANTHER" id="PTHR30432">
    <property type="entry name" value="TRANSCRIPTIONAL REGULATOR MODE"/>
    <property type="match status" value="1"/>
</dbReference>
<dbReference type="GO" id="GO:0003700">
    <property type="term" value="F:DNA-binding transcription factor activity"/>
    <property type="evidence" value="ECO:0007669"/>
    <property type="project" value="InterPro"/>
</dbReference>
<dbReference type="STRING" id="206665.SAMN04488516_12112"/>
<reference evidence="2 3" key="1">
    <citation type="submission" date="2016-10" db="EMBL/GenBank/DDBJ databases">
        <authorList>
            <person name="de Groot N.N."/>
        </authorList>
    </citation>
    <scope>NUCLEOTIDE SEQUENCE [LARGE SCALE GENOMIC DNA]</scope>
    <source>
        <strain evidence="2 3">DSM 15269</strain>
    </source>
</reference>
<feature type="domain" description="HTH lysR-type" evidence="1">
    <location>
        <begin position="28"/>
        <end position="83"/>
    </location>
</feature>
<dbReference type="EMBL" id="FNIN01000021">
    <property type="protein sequence ID" value="SDO08646.1"/>
    <property type="molecule type" value="Genomic_DNA"/>
</dbReference>
<dbReference type="OrthoDB" id="9800709at2"/>
<dbReference type="SUPFAM" id="SSF46785">
    <property type="entry name" value="Winged helix' DNA-binding domain"/>
    <property type="match status" value="1"/>
</dbReference>
<dbReference type="InterPro" id="IPR051815">
    <property type="entry name" value="Molybdate_resp_trans_reg"/>
</dbReference>
<dbReference type="InterPro" id="IPR000847">
    <property type="entry name" value="LysR_HTH_N"/>
</dbReference>